<gene>
    <name evidence="1" type="ORF">K7432_013231</name>
</gene>
<evidence type="ECO:0000313" key="2">
    <source>
        <dbReference type="Proteomes" id="UP001479436"/>
    </source>
</evidence>
<sequence>MESLQVGDMFYIFGHQERVLSCNEADEIYFVDTSNTVLHEQLLILCGNMKEKNSFYLTFKYKKGFLGTNEEGKLINGLPFYNRGTFTIESFQQALGQQFTVRTEAVSN</sequence>
<reference evidence="1 2" key="1">
    <citation type="submission" date="2023-04" db="EMBL/GenBank/DDBJ databases">
        <title>Genome of Basidiobolus ranarum AG-B5.</title>
        <authorList>
            <person name="Stajich J.E."/>
            <person name="Carter-House D."/>
            <person name="Gryganskyi A."/>
        </authorList>
    </citation>
    <scope>NUCLEOTIDE SEQUENCE [LARGE SCALE GENOMIC DNA]</scope>
    <source>
        <strain evidence="1 2">AG-B5</strain>
    </source>
</reference>
<comment type="caution">
    <text evidence="1">The sequence shown here is derived from an EMBL/GenBank/DDBJ whole genome shotgun (WGS) entry which is preliminary data.</text>
</comment>
<proteinExistence type="predicted"/>
<dbReference type="EMBL" id="JASJQH010008146">
    <property type="protein sequence ID" value="KAK9694906.1"/>
    <property type="molecule type" value="Genomic_DNA"/>
</dbReference>
<evidence type="ECO:0000313" key="1">
    <source>
        <dbReference type="EMBL" id="KAK9694906.1"/>
    </source>
</evidence>
<dbReference type="Proteomes" id="UP001479436">
    <property type="component" value="Unassembled WGS sequence"/>
</dbReference>
<protein>
    <submittedName>
        <fullName evidence="1">Uncharacterized protein</fullName>
    </submittedName>
</protein>
<keyword evidence="2" id="KW-1185">Reference proteome</keyword>
<name>A0ABR2VR31_9FUNG</name>
<organism evidence="1 2">
    <name type="scientific">Basidiobolus ranarum</name>
    <dbReference type="NCBI Taxonomy" id="34480"/>
    <lineage>
        <taxon>Eukaryota</taxon>
        <taxon>Fungi</taxon>
        <taxon>Fungi incertae sedis</taxon>
        <taxon>Zoopagomycota</taxon>
        <taxon>Entomophthoromycotina</taxon>
        <taxon>Basidiobolomycetes</taxon>
        <taxon>Basidiobolales</taxon>
        <taxon>Basidiobolaceae</taxon>
        <taxon>Basidiobolus</taxon>
    </lineage>
</organism>
<accession>A0ABR2VR31</accession>